<proteinExistence type="predicted"/>
<gene>
    <name evidence="1" type="ORF">S01H4_18986</name>
</gene>
<protein>
    <submittedName>
        <fullName evidence="1">Uncharacterized protein</fullName>
    </submittedName>
</protein>
<sequence length="104" mass="11846">MKKILIILVSLVFLFLFISSSFAEFRCLWKNKKLIKDVALSEKQINTIKELSIKTEKDMIKVRSEIELKQIDLREVLDADKPDEGKVVGLIKRNPSTLSSGPKG</sequence>
<dbReference type="Gene3D" id="1.20.120.1490">
    <property type="match status" value="1"/>
</dbReference>
<dbReference type="AlphaFoldDB" id="X0YE32"/>
<dbReference type="EMBL" id="BART01008441">
    <property type="protein sequence ID" value="GAG54179.1"/>
    <property type="molecule type" value="Genomic_DNA"/>
</dbReference>
<reference evidence="1" key="1">
    <citation type="journal article" date="2014" name="Front. Microbiol.">
        <title>High frequency of phylogenetically diverse reductive dehalogenase-homologous genes in deep subseafloor sedimentary metagenomes.</title>
        <authorList>
            <person name="Kawai M."/>
            <person name="Futagami T."/>
            <person name="Toyoda A."/>
            <person name="Takaki Y."/>
            <person name="Nishi S."/>
            <person name="Hori S."/>
            <person name="Arai W."/>
            <person name="Tsubouchi T."/>
            <person name="Morono Y."/>
            <person name="Uchiyama I."/>
            <person name="Ito T."/>
            <person name="Fujiyama A."/>
            <person name="Inagaki F."/>
            <person name="Takami H."/>
        </authorList>
    </citation>
    <scope>NUCLEOTIDE SEQUENCE</scope>
    <source>
        <strain evidence="1">Expedition CK06-06</strain>
    </source>
</reference>
<organism evidence="1">
    <name type="scientific">marine sediment metagenome</name>
    <dbReference type="NCBI Taxonomy" id="412755"/>
    <lineage>
        <taxon>unclassified sequences</taxon>
        <taxon>metagenomes</taxon>
        <taxon>ecological metagenomes</taxon>
    </lineage>
</organism>
<evidence type="ECO:0000313" key="1">
    <source>
        <dbReference type="EMBL" id="GAG54179.1"/>
    </source>
</evidence>
<accession>X0YE32</accession>
<name>X0YE32_9ZZZZ</name>
<comment type="caution">
    <text evidence="1">The sequence shown here is derived from an EMBL/GenBank/DDBJ whole genome shotgun (WGS) entry which is preliminary data.</text>
</comment>